<protein>
    <submittedName>
        <fullName evidence="2">Uncharacterized protein</fullName>
    </submittedName>
</protein>
<proteinExistence type="predicted"/>
<feature type="compositionally biased region" description="Acidic residues" evidence="1">
    <location>
        <begin position="69"/>
        <end position="79"/>
    </location>
</feature>
<dbReference type="AlphaFoldDB" id="A0A699XS40"/>
<evidence type="ECO:0000256" key="1">
    <source>
        <dbReference type="SAM" id="MobiDB-lite"/>
    </source>
</evidence>
<sequence length="79" mass="8423">LLTFDEAVICLEDQLQKIEQKEALKHGHAGLFTPGASTPSLASGQQTPMNKNASRTSIPVLETNPLGTEGEEGDFLADD</sequence>
<accession>A0A699XS40</accession>
<dbReference type="EMBL" id="BKCJ011882131">
    <property type="protein sequence ID" value="GFD60756.1"/>
    <property type="molecule type" value="Genomic_DNA"/>
</dbReference>
<evidence type="ECO:0000313" key="2">
    <source>
        <dbReference type="EMBL" id="GFD60756.1"/>
    </source>
</evidence>
<gene>
    <name evidence="2" type="ORF">Tci_932725</name>
</gene>
<feature type="non-terminal residue" evidence="2">
    <location>
        <position position="1"/>
    </location>
</feature>
<feature type="compositionally biased region" description="Polar residues" evidence="1">
    <location>
        <begin position="35"/>
        <end position="57"/>
    </location>
</feature>
<organism evidence="2">
    <name type="scientific">Tanacetum cinerariifolium</name>
    <name type="common">Dalmatian daisy</name>
    <name type="synonym">Chrysanthemum cinerariifolium</name>
    <dbReference type="NCBI Taxonomy" id="118510"/>
    <lineage>
        <taxon>Eukaryota</taxon>
        <taxon>Viridiplantae</taxon>
        <taxon>Streptophyta</taxon>
        <taxon>Embryophyta</taxon>
        <taxon>Tracheophyta</taxon>
        <taxon>Spermatophyta</taxon>
        <taxon>Magnoliopsida</taxon>
        <taxon>eudicotyledons</taxon>
        <taxon>Gunneridae</taxon>
        <taxon>Pentapetalae</taxon>
        <taxon>asterids</taxon>
        <taxon>campanulids</taxon>
        <taxon>Asterales</taxon>
        <taxon>Asteraceae</taxon>
        <taxon>Asteroideae</taxon>
        <taxon>Anthemideae</taxon>
        <taxon>Anthemidinae</taxon>
        <taxon>Tanacetum</taxon>
    </lineage>
</organism>
<comment type="caution">
    <text evidence="2">The sequence shown here is derived from an EMBL/GenBank/DDBJ whole genome shotgun (WGS) entry which is preliminary data.</text>
</comment>
<name>A0A699XS40_TANCI</name>
<feature type="region of interest" description="Disordered" evidence="1">
    <location>
        <begin position="29"/>
        <end position="79"/>
    </location>
</feature>
<reference evidence="2" key="1">
    <citation type="journal article" date="2019" name="Sci. Rep.">
        <title>Draft genome of Tanacetum cinerariifolium, the natural source of mosquito coil.</title>
        <authorList>
            <person name="Yamashiro T."/>
            <person name="Shiraishi A."/>
            <person name="Satake H."/>
            <person name="Nakayama K."/>
        </authorList>
    </citation>
    <scope>NUCLEOTIDE SEQUENCE</scope>
</reference>
<feature type="non-terminal residue" evidence="2">
    <location>
        <position position="79"/>
    </location>
</feature>